<proteinExistence type="predicted"/>
<accession>T1A6Y0</accession>
<gene>
    <name evidence="1" type="ORF">B1A_12633</name>
</gene>
<reference evidence="1" key="2">
    <citation type="journal article" date="2014" name="ISME J.">
        <title>Microbial stratification in low pH oxic and suboxic macroscopic growths along an acid mine drainage.</title>
        <authorList>
            <person name="Mendez-Garcia C."/>
            <person name="Mesa V."/>
            <person name="Sprenger R.R."/>
            <person name="Richter M."/>
            <person name="Diez M.S."/>
            <person name="Solano J."/>
            <person name="Bargiela R."/>
            <person name="Golyshina O.V."/>
            <person name="Manteca A."/>
            <person name="Ramos J.L."/>
            <person name="Gallego J.R."/>
            <person name="Llorente I."/>
            <person name="Martins Dos Santos V.A."/>
            <person name="Jensen O.N."/>
            <person name="Pelaez A.I."/>
            <person name="Sanchez J."/>
            <person name="Ferrer M."/>
        </authorList>
    </citation>
    <scope>NUCLEOTIDE SEQUENCE</scope>
</reference>
<name>T1A6Y0_9ZZZZ</name>
<organism evidence="1">
    <name type="scientific">mine drainage metagenome</name>
    <dbReference type="NCBI Taxonomy" id="410659"/>
    <lineage>
        <taxon>unclassified sequences</taxon>
        <taxon>metagenomes</taxon>
        <taxon>ecological metagenomes</taxon>
    </lineage>
</organism>
<dbReference type="AlphaFoldDB" id="T1A6Y0"/>
<reference evidence="1" key="1">
    <citation type="submission" date="2013-08" db="EMBL/GenBank/DDBJ databases">
        <authorList>
            <person name="Mendez C."/>
            <person name="Richter M."/>
            <person name="Ferrer M."/>
            <person name="Sanchez J."/>
        </authorList>
    </citation>
    <scope>NUCLEOTIDE SEQUENCE</scope>
</reference>
<dbReference type="EMBL" id="AUZX01009193">
    <property type="protein sequence ID" value="EQD52613.1"/>
    <property type="molecule type" value="Genomic_DNA"/>
</dbReference>
<sequence>AESAAKGNTRAAELLLDRALPTLRPVAQPQAMPGVAEAPNLTARADRIVELVAAGEISADIGTSLLSALGQLARIAELDELTRRIEQLEQSHALKPD</sequence>
<feature type="non-terminal residue" evidence="1">
    <location>
        <position position="1"/>
    </location>
</feature>
<evidence type="ECO:0000313" key="1">
    <source>
        <dbReference type="EMBL" id="EQD52613.1"/>
    </source>
</evidence>
<comment type="caution">
    <text evidence="1">The sequence shown here is derived from an EMBL/GenBank/DDBJ whole genome shotgun (WGS) entry which is preliminary data.</text>
</comment>
<protein>
    <submittedName>
        <fullName evidence="1">Uncharacterized protein</fullName>
    </submittedName>
</protein>